<feature type="domain" description="DDE-1" evidence="2">
    <location>
        <begin position="239"/>
        <end position="370"/>
    </location>
</feature>
<evidence type="ECO:0000259" key="2">
    <source>
        <dbReference type="Pfam" id="PF03184"/>
    </source>
</evidence>
<dbReference type="GeneID" id="136078197"/>
<gene>
    <name evidence="4" type="primary">LOC136078197</name>
</gene>
<keyword evidence="3" id="KW-1185">Reference proteome</keyword>
<accession>A0ABM4BK98</accession>
<evidence type="ECO:0000313" key="3">
    <source>
        <dbReference type="Proteomes" id="UP001652625"/>
    </source>
</evidence>
<organism evidence="3 4">
    <name type="scientific">Hydra vulgaris</name>
    <name type="common">Hydra</name>
    <name type="synonym">Hydra attenuata</name>
    <dbReference type="NCBI Taxonomy" id="6087"/>
    <lineage>
        <taxon>Eukaryota</taxon>
        <taxon>Metazoa</taxon>
        <taxon>Cnidaria</taxon>
        <taxon>Hydrozoa</taxon>
        <taxon>Hydroidolina</taxon>
        <taxon>Anthoathecata</taxon>
        <taxon>Aplanulata</taxon>
        <taxon>Hydridae</taxon>
        <taxon>Hydra</taxon>
    </lineage>
</organism>
<protein>
    <submittedName>
        <fullName evidence="4">Uncharacterized protein LOC136078197</fullName>
    </submittedName>
</protein>
<reference evidence="4" key="1">
    <citation type="submission" date="2025-08" db="UniProtKB">
        <authorList>
            <consortium name="RefSeq"/>
        </authorList>
    </citation>
    <scope>IDENTIFICATION</scope>
</reference>
<name>A0ABM4BK98_HYDVU</name>
<dbReference type="InterPro" id="IPR050863">
    <property type="entry name" value="CenT-Element_Derived"/>
</dbReference>
<dbReference type="Proteomes" id="UP001652625">
    <property type="component" value="Chromosome 03"/>
</dbReference>
<dbReference type="RefSeq" id="XP_065649478.1">
    <property type="nucleotide sequence ID" value="XM_065793406.1"/>
</dbReference>
<feature type="compositionally biased region" description="Basic residues" evidence="1">
    <location>
        <begin position="482"/>
        <end position="491"/>
    </location>
</feature>
<feature type="region of interest" description="Disordered" evidence="1">
    <location>
        <begin position="469"/>
        <end position="497"/>
    </location>
</feature>
<dbReference type="InterPro" id="IPR004875">
    <property type="entry name" value="DDE_SF_endonuclease_dom"/>
</dbReference>
<evidence type="ECO:0000256" key="1">
    <source>
        <dbReference type="SAM" id="MobiDB-lite"/>
    </source>
</evidence>
<evidence type="ECO:0000313" key="4">
    <source>
        <dbReference type="RefSeq" id="XP_065649478.1"/>
    </source>
</evidence>
<proteinExistence type="predicted"/>
<dbReference type="Pfam" id="PF03184">
    <property type="entry name" value="DDE_1"/>
    <property type="match status" value="1"/>
</dbReference>
<dbReference type="PANTHER" id="PTHR19303:SF74">
    <property type="entry name" value="POGO TRANSPOSABLE ELEMENT WITH KRAB DOMAIN"/>
    <property type="match status" value="1"/>
</dbReference>
<sequence length="611" mass="69626">MRAKFMKITCFLSNVKFFLLSRGIAKIPYPTLRRYWKNFLLDENTRLTPNYYVKRIFKNKQELELKKYILICSRMFYGLPIKECRCIAFEMATIDKISIPQRWHKDSMAGIDWMNNFRKRHPDLSHKTLEGCPLSRATSFNAHNVNIFFDKLKELFARSPAFANGTRVFNLDETRTITVHNPQMVLARKGVKSVCKVTSAERGTLVTTCIIISASGQYFPPVIIFPRVHFKEHIMSGAPSGSLGLACKTGWMNGELFFDVTNHFIKFSSCTKENPSLLIYDNFEAHLSIVVLNLAKEHGVTILTLSPHSTHKLQPLNVGVMGPFKTAYNAAIVLWMFHNPGKEFTIYQVAASVWLAFLKAITPSNILAAFKKTGIFPYDRNVFTDIDFMCSSVTNRTFDVNNTCIKNHVSVTSDNFFNPQVSSNVDPTTSTTIDIIIIPSPLTIDTNKLVINDTMVDLSTSSDSFISPKQFRGFPKSEEKNSKRKERKKGRSMIASDTPKRGRIEKRLCNKKLVKLTKELKANLQNINKKLLKKDDSVLEHLTITKEKGLIILEDDLGACDIYPKEDDFVLVKFGTKKKLFYVGKVLCINSVKEEVTISFLRKKGLFFYNA</sequence>
<dbReference type="PANTHER" id="PTHR19303">
    <property type="entry name" value="TRANSPOSON"/>
    <property type="match status" value="1"/>
</dbReference>